<gene>
    <name evidence="3" type="ORF">DFI_13870</name>
</gene>
<sequence>MTFLQRLLSALYPQTPTQETPMPIPIKLAIVYYSTYGTNHAMAEAAAEAARQAGAEVRVVKVRETAPQDVVNSQDAWKAQQERTAHVQEATPDDLEWADAILLSSPTRFGGAASQIRAYIDTLGGLWGTGKLANKTFSAMTSAQNPNGGQETTLQTLYVTAMHWGAILVPPGYTDPVIFASGGNPYGASVTADGGPLKDTDIASIQHQARRLVEVTQQLKR</sequence>
<dbReference type="PANTHER" id="PTHR30546">
    <property type="entry name" value="FLAVODOXIN-RELATED PROTEIN WRBA-RELATED"/>
    <property type="match status" value="1"/>
</dbReference>
<dbReference type="GO" id="GO:0016020">
    <property type="term" value="C:membrane"/>
    <property type="evidence" value="ECO:0007669"/>
    <property type="project" value="TreeGrafter"/>
</dbReference>
<dbReference type="PANTHER" id="PTHR30546:SF23">
    <property type="entry name" value="FLAVOPROTEIN-LIKE PROTEIN YCP4-RELATED"/>
    <property type="match status" value="1"/>
</dbReference>
<protein>
    <submittedName>
        <fullName evidence="3">NAD(P)H:quinone oxidoreductase, type IV</fullName>
    </submittedName>
</protein>
<dbReference type="GO" id="GO:0010181">
    <property type="term" value="F:FMN binding"/>
    <property type="evidence" value="ECO:0007669"/>
    <property type="project" value="InterPro"/>
</dbReference>
<dbReference type="NCBIfam" id="TIGR01755">
    <property type="entry name" value="flav_wrbA"/>
    <property type="match status" value="1"/>
</dbReference>
<dbReference type="EMBL" id="CP021082">
    <property type="protein sequence ID" value="ASN82279.1"/>
    <property type="molecule type" value="Genomic_DNA"/>
</dbReference>
<dbReference type="AlphaFoldDB" id="A0A221T059"/>
<dbReference type="NCBIfam" id="NF002999">
    <property type="entry name" value="PRK03767.1"/>
    <property type="match status" value="1"/>
</dbReference>
<dbReference type="GO" id="GO:0003955">
    <property type="term" value="F:NAD(P)H dehydrogenase (quinone) activity"/>
    <property type="evidence" value="ECO:0007669"/>
    <property type="project" value="InterPro"/>
</dbReference>
<dbReference type="InterPro" id="IPR029039">
    <property type="entry name" value="Flavoprotein-like_sf"/>
</dbReference>
<dbReference type="InterPro" id="IPR010089">
    <property type="entry name" value="Flavoprotein_WrbA-like"/>
</dbReference>
<dbReference type="STRING" id="317577.GCA_000419625_02909"/>
<dbReference type="KEGG" id="dfc:DFI_13870"/>
<comment type="similarity">
    <text evidence="1">Belongs to the WrbA family.</text>
</comment>
<dbReference type="FunFam" id="3.40.50.360:FF:000001">
    <property type="entry name" value="NAD(P)H dehydrogenase (Quinone) FQR1-like"/>
    <property type="match status" value="1"/>
</dbReference>
<geneLocation type="plasmid" evidence="4">
    <name>pdfi1</name>
</geneLocation>
<dbReference type="Pfam" id="PF03358">
    <property type="entry name" value="FMN_red"/>
    <property type="match status" value="1"/>
</dbReference>
<feature type="domain" description="Flavodoxin-like" evidence="2">
    <location>
        <begin position="28"/>
        <end position="213"/>
    </location>
</feature>
<accession>A0A221T059</accession>
<evidence type="ECO:0000259" key="2">
    <source>
        <dbReference type="PROSITE" id="PS50902"/>
    </source>
</evidence>
<dbReference type="SUPFAM" id="SSF52218">
    <property type="entry name" value="Flavoproteins"/>
    <property type="match status" value="1"/>
</dbReference>
<organism evidence="3 4">
    <name type="scientific">Deinococcus ficus</name>
    <dbReference type="NCBI Taxonomy" id="317577"/>
    <lineage>
        <taxon>Bacteria</taxon>
        <taxon>Thermotogati</taxon>
        <taxon>Deinococcota</taxon>
        <taxon>Deinococci</taxon>
        <taxon>Deinococcales</taxon>
        <taxon>Deinococcaceae</taxon>
        <taxon>Deinococcus</taxon>
    </lineage>
</organism>
<keyword evidence="3" id="KW-0614">Plasmid</keyword>
<dbReference type="Proteomes" id="UP000259030">
    <property type="component" value="Plasmid pDFI1"/>
</dbReference>
<reference evidence="3 4" key="1">
    <citation type="submission" date="2017-05" db="EMBL/GenBank/DDBJ databases">
        <title>The complete genome sequence of Deinococcus ficus isolated from the rhizosphere of the Ficus religiosa L. in Taiwan.</title>
        <authorList>
            <person name="Wu K.-M."/>
            <person name="Liao T.-L."/>
            <person name="Liu Y.-M."/>
            <person name="Young C.-C."/>
            <person name="Tsai S.-F."/>
        </authorList>
    </citation>
    <scope>NUCLEOTIDE SEQUENCE [LARGE SCALE GENOMIC DNA]</scope>
    <source>
        <strain evidence="3 4">CC-FR2-10</strain>
        <plasmid evidence="4">pdfi1</plasmid>
    </source>
</reference>
<evidence type="ECO:0000256" key="1">
    <source>
        <dbReference type="ARBA" id="ARBA00006961"/>
    </source>
</evidence>
<dbReference type="PROSITE" id="PS50902">
    <property type="entry name" value="FLAVODOXIN_LIKE"/>
    <property type="match status" value="1"/>
</dbReference>
<evidence type="ECO:0000313" key="3">
    <source>
        <dbReference type="EMBL" id="ASN82279.1"/>
    </source>
</evidence>
<proteinExistence type="inferred from homology"/>
<keyword evidence="4" id="KW-1185">Reference proteome</keyword>
<evidence type="ECO:0000313" key="4">
    <source>
        <dbReference type="Proteomes" id="UP000259030"/>
    </source>
</evidence>
<dbReference type="InterPro" id="IPR008254">
    <property type="entry name" value="Flavodoxin/NO_synth"/>
</dbReference>
<dbReference type="Gene3D" id="3.40.50.360">
    <property type="match status" value="1"/>
</dbReference>
<dbReference type="InterPro" id="IPR005025">
    <property type="entry name" value="FMN_Rdtase-like_dom"/>
</dbReference>
<name>A0A221T059_9DEIO</name>